<keyword evidence="5" id="KW-0677">Repeat</keyword>
<dbReference type="GO" id="GO:0005737">
    <property type="term" value="C:cytoplasm"/>
    <property type="evidence" value="ECO:0007669"/>
    <property type="project" value="UniProtKB-SubCell"/>
</dbReference>
<dbReference type="AlphaFoldDB" id="A0A7I8VX61"/>
<dbReference type="SUPFAM" id="SSF52058">
    <property type="entry name" value="L domain-like"/>
    <property type="match status" value="1"/>
</dbReference>
<dbReference type="Proteomes" id="UP000549394">
    <property type="component" value="Unassembled WGS sequence"/>
</dbReference>
<keyword evidence="8" id="KW-1185">Reference proteome</keyword>
<protein>
    <recommendedName>
        <fullName evidence="2">Leucine-rich repeat-containing protein 51</fullName>
    </recommendedName>
</protein>
<keyword evidence="6" id="KW-1133">Transmembrane helix</keyword>
<dbReference type="Gene3D" id="3.80.10.10">
    <property type="entry name" value="Ribonuclease Inhibitor"/>
    <property type="match status" value="1"/>
</dbReference>
<name>A0A7I8VX61_9ANNE</name>
<sequence>MSESKEVTQPITPRMHKTKVTELNFSFLSLTDVFECEKIEPRCETSKSIPKKNKDGLYNASCIRLNNNLISKLNDFTTFLSHIIINPDQLTWIDLSCNELPEIPLALGTINSLRILLLHGNQIKEIDEVDKLLNLPELHKLTLHGNPLETVKVIYICITLHITYMLYKICHIYMYILFC</sequence>
<dbReference type="InterPro" id="IPR032675">
    <property type="entry name" value="LRR_dom_sf"/>
</dbReference>
<evidence type="ECO:0000256" key="5">
    <source>
        <dbReference type="ARBA" id="ARBA00022737"/>
    </source>
</evidence>
<evidence type="ECO:0000313" key="7">
    <source>
        <dbReference type="EMBL" id="CAD5120469.1"/>
    </source>
</evidence>
<evidence type="ECO:0000313" key="8">
    <source>
        <dbReference type="Proteomes" id="UP000549394"/>
    </source>
</evidence>
<accession>A0A7I8VX61</accession>
<dbReference type="PANTHER" id="PTHR46545:SF1">
    <property type="entry name" value="LEUCINE-RICH REPEAT-CONTAINING PROTEIN 51"/>
    <property type="match status" value="1"/>
</dbReference>
<keyword evidence="4" id="KW-0433">Leucine-rich repeat</keyword>
<evidence type="ECO:0000256" key="1">
    <source>
        <dbReference type="ARBA" id="ARBA00004496"/>
    </source>
</evidence>
<evidence type="ECO:0000256" key="3">
    <source>
        <dbReference type="ARBA" id="ARBA00022490"/>
    </source>
</evidence>
<feature type="transmembrane region" description="Helical" evidence="6">
    <location>
        <begin position="153"/>
        <end position="178"/>
    </location>
</feature>
<comment type="caution">
    <text evidence="7">The sequence shown here is derived from an EMBL/GenBank/DDBJ whole genome shotgun (WGS) entry which is preliminary data.</text>
</comment>
<reference evidence="7 8" key="1">
    <citation type="submission" date="2020-08" db="EMBL/GenBank/DDBJ databases">
        <authorList>
            <person name="Hejnol A."/>
        </authorList>
    </citation>
    <scope>NUCLEOTIDE SEQUENCE [LARGE SCALE GENOMIC DNA]</scope>
</reference>
<keyword evidence="6" id="KW-0472">Membrane</keyword>
<dbReference type="PROSITE" id="PS51450">
    <property type="entry name" value="LRR"/>
    <property type="match status" value="1"/>
</dbReference>
<proteinExistence type="predicted"/>
<keyword evidence="3" id="KW-0963">Cytoplasm</keyword>
<evidence type="ECO:0000256" key="2">
    <source>
        <dbReference type="ARBA" id="ARBA00014223"/>
    </source>
</evidence>
<dbReference type="EMBL" id="CAJFCJ010000012">
    <property type="protein sequence ID" value="CAD5120469.1"/>
    <property type="molecule type" value="Genomic_DNA"/>
</dbReference>
<dbReference type="InterPro" id="IPR001611">
    <property type="entry name" value="Leu-rich_rpt"/>
</dbReference>
<evidence type="ECO:0000256" key="4">
    <source>
        <dbReference type="ARBA" id="ARBA00022614"/>
    </source>
</evidence>
<organism evidence="7 8">
    <name type="scientific">Dimorphilus gyrociliatus</name>
    <dbReference type="NCBI Taxonomy" id="2664684"/>
    <lineage>
        <taxon>Eukaryota</taxon>
        <taxon>Metazoa</taxon>
        <taxon>Spiralia</taxon>
        <taxon>Lophotrochozoa</taxon>
        <taxon>Annelida</taxon>
        <taxon>Polychaeta</taxon>
        <taxon>Polychaeta incertae sedis</taxon>
        <taxon>Dinophilidae</taxon>
        <taxon>Dimorphilus</taxon>
    </lineage>
</organism>
<gene>
    <name evidence="7" type="ORF">DGYR_LOCUS8565</name>
</gene>
<evidence type="ECO:0000256" key="6">
    <source>
        <dbReference type="SAM" id="Phobius"/>
    </source>
</evidence>
<dbReference type="PANTHER" id="PTHR46545">
    <property type="entry name" value="LEUCINE-RICH REPEAT-CONTAINING PROTEIN 51"/>
    <property type="match status" value="1"/>
</dbReference>
<keyword evidence="6" id="KW-0812">Transmembrane</keyword>
<comment type="subcellular location">
    <subcellularLocation>
        <location evidence="1">Cytoplasm</location>
    </subcellularLocation>
</comment>